<evidence type="ECO:0000259" key="3">
    <source>
        <dbReference type="SMART" id="SM00047"/>
    </source>
</evidence>
<dbReference type="InterPro" id="IPR051056">
    <property type="entry name" value="Glycosyl_Hydrolase_73"/>
</dbReference>
<protein>
    <submittedName>
        <fullName evidence="4">Glucosaminidase domain-containing protein</fullName>
    </submittedName>
</protein>
<name>A0ABT0VGQ0_9LACO</name>
<accession>A0ABT0VGQ0</accession>
<keyword evidence="2" id="KW-0378">Hydrolase</keyword>
<evidence type="ECO:0000313" key="4">
    <source>
        <dbReference type="EMBL" id="MCM2437009.1"/>
    </source>
</evidence>
<keyword evidence="5" id="KW-1185">Reference proteome</keyword>
<reference evidence="4" key="1">
    <citation type="submission" date="2021-04" db="EMBL/GenBank/DDBJ databases">
        <title>Taxonomic assessment of Weissella genus.</title>
        <authorList>
            <person name="Fanelli F."/>
            <person name="Chieffi D."/>
            <person name="Dell'Aquila A."/>
            <person name="Gyu-Sung C."/>
            <person name="Franz C.M.A.P."/>
            <person name="Fusco V."/>
        </authorList>
    </citation>
    <scope>NUCLEOTIDE SEQUENCE</scope>
    <source>
        <strain evidence="4">LMG 25373</strain>
    </source>
</reference>
<dbReference type="SMART" id="SM00047">
    <property type="entry name" value="LYZ2"/>
    <property type="match status" value="1"/>
</dbReference>
<dbReference type="EMBL" id="JAGMVS010000045">
    <property type="protein sequence ID" value="MCM2437009.1"/>
    <property type="molecule type" value="Genomic_DNA"/>
</dbReference>
<dbReference type="PANTHER" id="PTHR33308">
    <property type="entry name" value="PEPTIDOGLYCAN HYDROLASE FLGJ"/>
    <property type="match status" value="1"/>
</dbReference>
<evidence type="ECO:0000256" key="1">
    <source>
        <dbReference type="ARBA" id="ARBA00010266"/>
    </source>
</evidence>
<feature type="domain" description="Mannosyl-glycoprotein endo-beta-N-acetylglucosamidase-like" evidence="3">
    <location>
        <begin position="1"/>
        <end position="128"/>
    </location>
</feature>
<comment type="caution">
    <text evidence="4">The sequence shown here is derived from an EMBL/GenBank/DDBJ whole genome shotgun (WGS) entry which is preliminary data.</text>
</comment>
<gene>
    <name evidence="4" type="ORF">KAK10_03560</name>
</gene>
<proteinExistence type="inferred from homology"/>
<dbReference type="PANTHER" id="PTHR33308:SF9">
    <property type="entry name" value="PEPTIDOGLYCAN HYDROLASE FLGJ"/>
    <property type="match status" value="1"/>
</dbReference>
<dbReference type="Pfam" id="PF01832">
    <property type="entry name" value="Glucosaminidase"/>
    <property type="match status" value="1"/>
</dbReference>
<comment type="similarity">
    <text evidence="1">Belongs to the glycosyl hydrolase 73 family.</text>
</comment>
<dbReference type="Proteomes" id="UP001057481">
    <property type="component" value="Unassembled WGS sequence"/>
</dbReference>
<dbReference type="Gene3D" id="4.10.80.30">
    <property type="entry name" value="DNA polymerase, domain 6"/>
    <property type="match status" value="1"/>
</dbReference>
<organism evidence="4 5">
    <name type="scientific">Periweissella beninensis</name>
    <dbReference type="NCBI Taxonomy" id="504936"/>
    <lineage>
        <taxon>Bacteria</taxon>
        <taxon>Bacillati</taxon>
        <taxon>Bacillota</taxon>
        <taxon>Bacilli</taxon>
        <taxon>Lactobacillales</taxon>
        <taxon>Lactobacillaceae</taxon>
        <taxon>Periweissella</taxon>
    </lineage>
</organism>
<dbReference type="InterPro" id="IPR002901">
    <property type="entry name" value="MGlyc_endo_b_GlcNAc-like_dom"/>
</dbReference>
<sequence>MAQAGLESAWGTSILSMQGNNFFGMKGTYNGKSVKMLTAEHSASRGWYYIKANFRKYPTAEDSFADNAKKLRNGPSFNKNYYAGTWKKNAKNYKQAAKALVNRYATDPNYAKKLIKILKKYDLHRLLD</sequence>
<evidence type="ECO:0000313" key="5">
    <source>
        <dbReference type="Proteomes" id="UP001057481"/>
    </source>
</evidence>
<evidence type="ECO:0000256" key="2">
    <source>
        <dbReference type="ARBA" id="ARBA00022801"/>
    </source>
</evidence>
<dbReference type="Gene3D" id="1.10.530.10">
    <property type="match status" value="1"/>
</dbReference>